<evidence type="ECO:0000313" key="3">
    <source>
        <dbReference type="Proteomes" id="UP000552309"/>
    </source>
</evidence>
<dbReference type="InterPro" id="IPR018913">
    <property type="entry name" value="BppU_N"/>
</dbReference>
<protein>
    <submittedName>
        <fullName evidence="2">BppU family phage baseplate upper protein</fullName>
    </submittedName>
</protein>
<dbReference type="RefSeq" id="WP_185543617.1">
    <property type="nucleotide sequence ID" value="NZ_JAARXV010000005.1"/>
</dbReference>
<evidence type="ECO:0000259" key="1">
    <source>
        <dbReference type="Pfam" id="PF10651"/>
    </source>
</evidence>
<accession>A0AB73HB74</accession>
<sequence length="374" mass="42025">MVNSVNKIFKSGIFNFEANAEIVEASQPNIHFSTQDTGSTAQLVFNLTKDEGYLPLSAAATIKLIMIMSDTSRYIVNPEIIDRVNGQAVYSLTDEQLTHIGSVKCELYVNYPIQGMQISKFSFMIDQALIDSDITSIITYYVQKWDEWEAYFQAQMDALNNELDMESARLDIDIAELDAKMDTEFEKFQTEADELQQQFDSFNPAQFAQKTDLDNHVNDIDIHVTTSDKTNWNGKETVEGAEAKANTAVIEAALYTDSYFASIQIASPGAIYLTDTQSYSWDHSKMKKGIFFEVVRYVPGTGAADYGYDEIFISKYFIEKYAGKSTWMPMPSSSSGEKKVIRYSISGDVGTLTGYASNSVSPDNGWAFINFRME</sequence>
<dbReference type="Proteomes" id="UP000552309">
    <property type="component" value="Unassembled WGS sequence"/>
</dbReference>
<gene>
    <name evidence="2" type="ORF">HCA89_10995</name>
</gene>
<comment type="caution">
    <text evidence="2">The sequence shown here is derived from an EMBL/GenBank/DDBJ whole genome shotgun (WGS) entry which is preliminary data.</text>
</comment>
<evidence type="ECO:0000313" key="2">
    <source>
        <dbReference type="EMBL" id="MBC2142839.1"/>
    </source>
</evidence>
<reference evidence="2 3" key="1">
    <citation type="submission" date="2020-03" db="EMBL/GenBank/DDBJ databases">
        <title>Soil Listeria distribution.</title>
        <authorList>
            <person name="Liao J."/>
            <person name="Wiedmann M."/>
        </authorList>
    </citation>
    <scope>NUCLEOTIDE SEQUENCE [LARGE SCALE GENOMIC DNA]</scope>
    <source>
        <strain evidence="2 3">FSL L7-0297</strain>
    </source>
</reference>
<name>A0AB73HB74_LISIO</name>
<dbReference type="Gene3D" id="2.60.40.3350">
    <property type="match status" value="1"/>
</dbReference>
<organism evidence="2 3">
    <name type="scientific">Listeria innocua</name>
    <dbReference type="NCBI Taxonomy" id="1642"/>
    <lineage>
        <taxon>Bacteria</taxon>
        <taxon>Bacillati</taxon>
        <taxon>Bacillota</taxon>
        <taxon>Bacilli</taxon>
        <taxon>Bacillales</taxon>
        <taxon>Listeriaceae</taxon>
        <taxon>Listeria</taxon>
    </lineage>
</organism>
<proteinExistence type="predicted"/>
<feature type="domain" description="BppU N-terminal" evidence="1">
    <location>
        <begin position="15"/>
        <end position="153"/>
    </location>
</feature>
<dbReference type="EMBL" id="JAARXV010000005">
    <property type="protein sequence ID" value="MBC2142839.1"/>
    <property type="molecule type" value="Genomic_DNA"/>
</dbReference>
<dbReference type="Pfam" id="PF10651">
    <property type="entry name" value="BppU_N"/>
    <property type="match status" value="1"/>
</dbReference>
<dbReference type="AlphaFoldDB" id="A0AB73HB74"/>